<evidence type="ECO:0000256" key="2">
    <source>
        <dbReference type="ARBA" id="ARBA00009142"/>
    </source>
</evidence>
<dbReference type="Pfam" id="PF01925">
    <property type="entry name" value="TauE"/>
    <property type="match status" value="1"/>
</dbReference>
<evidence type="ECO:0000256" key="5">
    <source>
        <dbReference type="ARBA" id="ARBA00023136"/>
    </source>
</evidence>
<feature type="transmembrane region" description="Helical" evidence="6">
    <location>
        <begin position="45"/>
        <end position="67"/>
    </location>
</feature>
<dbReference type="PANTHER" id="PTHR43483:SF3">
    <property type="entry name" value="MEMBRANE TRANSPORTER PROTEIN HI_0806-RELATED"/>
    <property type="match status" value="1"/>
</dbReference>
<dbReference type="EMBL" id="FNEM01000001">
    <property type="protein sequence ID" value="SDI44556.1"/>
    <property type="molecule type" value="Genomic_DNA"/>
</dbReference>
<evidence type="ECO:0000256" key="4">
    <source>
        <dbReference type="ARBA" id="ARBA00022989"/>
    </source>
</evidence>
<name>A0A1G8KMF2_9GAMM</name>
<evidence type="ECO:0000256" key="3">
    <source>
        <dbReference type="ARBA" id="ARBA00022692"/>
    </source>
</evidence>
<evidence type="ECO:0000256" key="1">
    <source>
        <dbReference type="ARBA" id="ARBA00004141"/>
    </source>
</evidence>
<dbReference type="OrthoDB" id="457670at2"/>
<dbReference type="PANTHER" id="PTHR43483">
    <property type="entry name" value="MEMBRANE TRANSPORTER PROTEIN HI_0806-RELATED"/>
    <property type="match status" value="1"/>
</dbReference>
<protein>
    <recommendedName>
        <fullName evidence="6">Probable membrane transporter protein</fullName>
    </recommendedName>
</protein>
<comment type="similarity">
    <text evidence="2 6">Belongs to the 4-toluene sulfonate uptake permease (TSUP) (TC 2.A.102) family.</text>
</comment>
<comment type="subcellular location">
    <subcellularLocation>
        <location evidence="6">Cell membrane</location>
        <topology evidence="6">Multi-pass membrane protein</topology>
    </subcellularLocation>
    <subcellularLocation>
        <location evidence="1">Membrane</location>
        <topology evidence="1">Multi-pass membrane protein</topology>
    </subcellularLocation>
</comment>
<dbReference type="InterPro" id="IPR002781">
    <property type="entry name" value="TM_pro_TauE-like"/>
</dbReference>
<feature type="transmembrane region" description="Helical" evidence="6">
    <location>
        <begin position="137"/>
        <end position="164"/>
    </location>
</feature>
<gene>
    <name evidence="7" type="ORF">SAMN04488540_101423</name>
</gene>
<dbReference type="RefSeq" id="WP_090361174.1">
    <property type="nucleotide sequence ID" value="NZ_FNEM01000001.1"/>
</dbReference>
<sequence>MIYLLYLLLGAFAGVLSGLFGIGGGLVIVPVLLTTFKLLNFDPQLTIHMALGTSLATIIVTSMNSMWAHHRKGGVDWKVVLTMVPGIVVAAYLGGFVAHLLDATVLAYCFTGFITLVAIKMWFGLKPSGQQPFPGVVGLSISGVGIGFLSAIFGIGGGTISVPLLSRFGLEMRKAVGISSALGLPIALTGALSYAISGWNEPGLPEMSLGYVYLPAFIGIVLTSSVFSRVGANLAHRLDARVMQKSFALLLVIIAIKTLLTS</sequence>
<keyword evidence="6" id="KW-1003">Cell membrane</keyword>
<feature type="transmembrane region" description="Helical" evidence="6">
    <location>
        <begin position="6"/>
        <end position="33"/>
    </location>
</feature>
<organism evidence="7 8">
    <name type="scientific">Ferrimonas sediminum</name>
    <dbReference type="NCBI Taxonomy" id="718193"/>
    <lineage>
        <taxon>Bacteria</taxon>
        <taxon>Pseudomonadati</taxon>
        <taxon>Pseudomonadota</taxon>
        <taxon>Gammaproteobacteria</taxon>
        <taxon>Alteromonadales</taxon>
        <taxon>Ferrimonadaceae</taxon>
        <taxon>Ferrimonas</taxon>
    </lineage>
</organism>
<evidence type="ECO:0000313" key="7">
    <source>
        <dbReference type="EMBL" id="SDI44556.1"/>
    </source>
</evidence>
<feature type="transmembrane region" description="Helical" evidence="6">
    <location>
        <begin position="79"/>
        <end position="98"/>
    </location>
</feature>
<keyword evidence="4 6" id="KW-1133">Transmembrane helix</keyword>
<keyword evidence="8" id="KW-1185">Reference proteome</keyword>
<feature type="transmembrane region" description="Helical" evidence="6">
    <location>
        <begin position="176"/>
        <end position="196"/>
    </location>
</feature>
<dbReference type="AlphaFoldDB" id="A0A1G8KMF2"/>
<dbReference type="GO" id="GO:0005886">
    <property type="term" value="C:plasma membrane"/>
    <property type="evidence" value="ECO:0007669"/>
    <property type="project" value="UniProtKB-SubCell"/>
</dbReference>
<feature type="transmembrane region" description="Helical" evidence="6">
    <location>
        <begin position="242"/>
        <end position="260"/>
    </location>
</feature>
<keyword evidence="3 6" id="KW-0812">Transmembrane</keyword>
<evidence type="ECO:0000256" key="6">
    <source>
        <dbReference type="RuleBase" id="RU363041"/>
    </source>
</evidence>
<evidence type="ECO:0000313" key="8">
    <source>
        <dbReference type="Proteomes" id="UP000199527"/>
    </source>
</evidence>
<accession>A0A1G8KMF2</accession>
<proteinExistence type="inferred from homology"/>
<reference evidence="8" key="1">
    <citation type="submission" date="2016-10" db="EMBL/GenBank/DDBJ databases">
        <authorList>
            <person name="Varghese N."/>
            <person name="Submissions S."/>
        </authorList>
    </citation>
    <scope>NUCLEOTIDE SEQUENCE [LARGE SCALE GENOMIC DNA]</scope>
    <source>
        <strain evidence="8">DSM 23317</strain>
    </source>
</reference>
<keyword evidence="5 6" id="KW-0472">Membrane</keyword>
<feature type="transmembrane region" description="Helical" evidence="6">
    <location>
        <begin position="105"/>
        <end position="125"/>
    </location>
</feature>
<feature type="transmembrane region" description="Helical" evidence="6">
    <location>
        <begin position="208"/>
        <end position="230"/>
    </location>
</feature>
<dbReference type="Proteomes" id="UP000199527">
    <property type="component" value="Unassembled WGS sequence"/>
</dbReference>